<evidence type="ECO:0000313" key="1">
    <source>
        <dbReference type="EMBL" id="WMT10282.1"/>
    </source>
</evidence>
<reference evidence="1 2" key="1">
    <citation type="submission" date="2022-07" db="EMBL/GenBank/DDBJ databases">
        <title>Two temperate virus in Haloterrigena jeotgali A29.</title>
        <authorList>
            <person name="Deng X."/>
        </authorList>
    </citation>
    <scope>NUCLEOTIDE SEQUENCE [LARGE SCALE GENOMIC DNA]</scope>
    <source>
        <strain evidence="1 2">A29</strain>
        <plasmid evidence="1 2">unnamed1</plasmid>
    </source>
</reference>
<geneLocation type="plasmid" evidence="1 2">
    <name>unnamed1</name>
</geneLocation>
<evidence type="ECO:0000313" key="2">
    <source>
        <dbReference type="Proteomes" id="UP001224926"/>
    </source>
</evidence>
<proteinExistence type="predicted"/>
<dbReference type="Proteomes" id="UP001224926">
    <property type="component" value="Plasmid unnamed1"/>
</dbReference>
<organism evidence="1 2">
    <name type="scientific">Natrinema thermotolerans</name>
    <dbReference type="NCBI Taxonomy" id="121872"/>
    <lineage>
        <taxon>Archaea</taxon>
        <taxon>Methanobacteriati</taxon>
        <taxon>Methanobacteriota</taxon>
        <taxon>Stenosarchaea group</taxon>
        <taxon>Halobacteria</taxon>
        <taxon>Halobacteriales</taxon>
        <taxon>Natrialbaceae</taxon>
        <taxon>Natrinema</taxon>
    </lineage>
</organism>
<accession>A0AAF0PF26</accession>
<dbReference type="GeneID" id="84216780"/>
<dbReference type="EMBL" id="CP101874">
    <property type="protein sequence ID" value="WMT10282.1"/>
    <property type="molecule type" value="Genomic_DNA"/>
</dbReference>
<dbReference type="AlphaFoldDB" id="A0AAF0PF26"/>
<gene>
    <name evidence="1" type="ORF">NP511_22540</name>
</gene>
<keyword evidence="2" id="KW-1185">Reference proteome</keyword>
<dbReference type="RefSeq" id="WP_211249147.1">
    <property type="nucleotide sequence ID" value="NZ_CP101874.1"/>
</dbReference>
<protein>
    <submittedName>
        <fullName evidence="1">Uncharacterized protein</fullName>
    </submittedName>
</protein>
<dbReference type="SUPFAM" id="SSF51713">
    <property type="entry name" value="tRNA-guanine transglycosylase"/>
    <property type="match status" value="1"/>
</dbReference>
<name>A0AAF0PF26_9EURY</name>
<dbReference type="GO" id="GO:0006400">
    <property type="term" value="P:tRNA modification"/>
    <property type="evidence" value="ECO:0007669"/>
    <property type="project" value="InterPro"/>
</dbReference>
<keyword evidence="1" id="KW-0614">Plasmid</keyword>
<sequence>MSESVISSIDFEVTSRAGDARAGSLSIRDTVIETPNLFPVLNFYGGGTINSNYGGGIHRTIKEFLIGHERINGGDYSKFFDGVMTSVSSLTDYNALA</sequence>
<dbReference type="InterPro" id="IPR036511">
    <property type="entry name" value="TGT-like_sf"/>
</dbReference>